<sequence>MDISLALDTLRTATDEALQSRYSEINLTLSIISQRLQVRFLASTPATVDTSTPPPSDSEKDSPSSIAESTVDRLNTENTVGSLSPSNTSELAIIPVQTTANPAPKKGSQPGKNKKSTVEKLVCSMQDHIHWLWDTAHTDNEIISHKRDPTVDIRMEDYRRVEGNQRPSNQDKLLRLLSMRSLAEDFVQETDGKARLQSVIAYVLSVRSGDLDPEKSNSSQLKGRCRQVSDFVKLHPLLSSCHDANRAINKGIKHLAFETVFKKTLEDLKLPNMSETVSAILGLSMDDFKSLTYAQMPQLVDAIVDGVPRTEYELHGQKFDLPNVIKRIDSWFARVQTRYNS</sequence>
<proteinExistence type="predicted"/>
<organism evidence="2 3">
    <name type="scientific">Penicillium expansum</name>
    <name type="common">Blue mold rot fungus</name>
    <dbReference type="NCBI Taxonomy" id="27334"/>
    <lineage>
        <taxon>Eukaryota</taxon>
        <taxon>Fungi</taxon>
        <taxon>Dikarya</taxon>
        <taxon>Ascomycota</taxon>
        <taxon>Pezizomycotina</taxon>
        <taxon>Eurotiomycetes</taxon>
        <taxon>Eurotiomycetidae</taxon>
        <taxon>Eurotiales</taxon>
        <taxon>Aspergillaceae</taxon>
        <taxon>Penicillium</taxon>
    </lineage>
</organism>
<dbReference type="EMBL" id="JQFZ01000313">
    <property type="protein sequence ID" value="KGO50945.1"/>
    <property type="molecule type" value="Genomic_DNA"/>
</dbReference>
<dbReference type="AlphaFoldDB" id="A0A0A2JF50"/>
<evidence type="ECO:0000313" key="2">
    <source>
        <dbReference type="EMBL" id="KGO50945.1"/>
    </source>
</evidence>
<comment type="caution">
    <text evidence="2">The sequence shown here is derived from an EMBL/GenBank/DDBJ whole genome shotgun (WGS) entry which is preliminary data.</text>
</comment>
<dbReference type="RefSeq" id="XP_016593969.1">
    <property type="nucleotide sequence ID" value="XM_016746693.1"/>
</dbReference>
<evidence type="ECO:0000313" key="3">
    <source>
        <dbReference type="Proteomes" id="UP000030143"/>
    </source>
</evidence>
<name>A0A0A2JF50_PENEN</name>
<dbReference type="GeneID" id="27682113"/>
<keyword evidence="3" id="KW-1185">Reference proteome</keyword>
<dbReference type="Proteomes" id="UP000030143">
    <property type="component" value="Unassembled WGS sequence"/>
</dbReference>
<feature type="compositionally biased region" description="Polar residues" evidence="1">
    <location>
        <begin position="76"/>
        <end position="90"/>
    </location>
</feature>
<dbReference type="HOGENOM" id="CLU_814088_0_0_1"/>
<evidence type="ECO:0000256" key="1">
    <source>
        <dbReference type="SAM" id="MobiDB-lite"/>
    </source>
</evidence>
<gene>
    <name evidence="2" type="ORF">PEX2_094230</name>
</gene>
<reference evidence="2 3" key="1">
    <citation type="journal article" date="2015" name="Mol. Plant Microbe Interact.">
        <title>Genome, transcriptome, and functional analyses of Penicillium expansum provide new insights into secondary metabolism and pathogenicity.</title>
        <authorList>
            <person name="Ballester A.R."/>
            <person name="Marcet-Houben M."/>
            <person name="Levin E."/>
            <person name="Sela N."/>
            <person name="Selma-Lazaro C."/>
            <person name="Carmona L."/>
            <person name="Wisniewski M."/>
            <person name="Droby S."/>
            <person name="Gonzalez-Candelas L."/>
            <person name="Gabaldon T."/>
        </authorList>
    </citation>
    <scope>NUCLEOTIDE SEQUENCE [LARGE SCALE GENOMIC DNA]</scope>
    <source>
        <strain evidence="2 3">MD-8</strain>
    </source>
</reference>
<feature type="region of interest" description="Disordered" evidence="1">
    <location>
        <begin position="45"/>
        <end position="90"/>
    </location>
</feature>
<protein>
    <submittedName>
        <fullName evidence="2">Uncharacterized protein</fullName>
    </submittedName>
</protein>
<accession>A0A0A2JF50</accession>